<dbReference type="FunFam" id="2.40.50.100:FF:000003">
    <property type="entry name" value="Acetyl-CoA carboxylase biotin carboxyl carrier protein"/>
    <property type="match status" value="1"/>
</dbReference>
<reference evidence="11" key="1">
    <citation type="journal article" date="2023" name="GigaByte">
        <title>Genome assembly of the bearded iris, Iris pallida Lam.</title>
        <authorList>
            <person name="Bruccoleri R.E."/>
            <person name="Oakeley E.J."/>
            <person name="Faust A.M.E."/>
            <person name="Altorfer M."/>
            <person name="Dessus-Babus S."/>
            <person name="Burckhardt D."/>
            <person name="Oertli M."/>
            <person name="Naumann U."/>
            <person name="Petersen F."/>
            <person name="Wong J."/>
        </authorList>
    </citation>
    <scope>NUCLEOTIDE SEQUENCE</scope>
    <source>
        <strain evidence="11">GSM-AAB239-AS_SAM_17_03QT</strain>
    </source>
</reference>
<protein>
    <recommendedName>
        <fullName evidence="7">Biotin carboxyl carrier protein of acetyl-CoA carboxylase</fullName>
    </recommendedName>
</protein>
<keyword evidence="7" id="KW-0150">Chloroplast</keyword>
<evidence type="ECO:0000256" key="3">
    <source>
        <dbReference type="ARBA" id="ARBA00022832"/>
    </source>
</evidence>
<dbReference type="GO" id="GO:0006633">
    <property type="term" value="P:fatty acid biosynthetic process"/>
    <property type="evidence" value="ECO:0007669"/>
    <property type="project" value="UniProtKB-KW"/>
</dbReference>
<keyword evidence="6 7" id="KW-0092">Biotin</keyword>
<feature type="region of interest" description="Disordered" evidence="8">
    <location>
        <begin position="74"/>
        <end position="109"/>
    </location>
</feature>
<evidence type="ECO:0000259" key="9">
    <source>
        <dbReference type="PROSITE" id="PS50968"/>
    </source>
</evidence>
<dbReference type="GO" id="GO:0009507">
    <property type="term" value="C:chloroplast"/>
    <property type="evidence" value="ECO:0007669"/>
    <property type="project" value="UniProtKB-SubCell"/>
</dbReference>
<keyword evidence="7" id="KW-0934">Plastid</keyword>
<name>A0AAX6HWA1_IRIPA</name>
<evidence type="ECO:0000313" key="10">
    <source>
        <dbReference type="EMBL" id="KAJ6804850.1"/>
    </source>
</evidence>
<evidence type="ECO:0000313" key="11">
    <source>
        <dbReference type="EMBL" id="KAJ6844817.1"/>
    </source>
</evidence>
<evidence type="ECO:0000256" key="1">
    <source>
        <dbReference type="ARBA" id="ARBA00005194"/>
    </source>
</evidence>
<keyword evidence="3 7" id="KW-0276">Fatty acid metabolism</keyword>
<accession>A0AAX6HWA1</accession>
<evidence type="ECO:0000256" key="2">
    <source>
        <dbReference type="ARBA" id="ARBA00022516"/>
    </source>
</evidence>
<keyword evidence="4 7" id="KW-0443">Lipid metabolism</keyword>
<evidence type="ECO:0000313" key="12">
    <source>
        <dbReference type="Proteomes" id="UP001140949"/>
    </source>
</evidence>
<dbReference type="EMBL" id="JANAVB010035817">
    <property type="protein sequence ID" value="KAJ6804850.1"/>
    <property type="molecule type" value="Genomic_DNA"/>
</dbReference>
<dbReference type="GO" id="GO:0009317">
    <property type="term" value="C:acetyl-CoA carboxylase complex"/>
    <property type="evidence" value="ECO:0007669"/>
    <property type="project" value="InterPro"/>
</dbReference>
<keyword evidence="12" id="KW-1185">Reference proteome</keyword>
<evidence type="ECO:0000256" key="6">
    <source>
        <dbReference type="ARBA" id="ARBA00023267"/>
    </source>
</evidence>
<dbReference type="Gene3D" id="2.40.50.100">
    <property type="match status" value="1"/>
</dbReference>
<dbReference type="Pfam" id="PF00364">
    <property type="entry name" value="Biotin_lipoyl"/>
    <property type="match status" value="1"/>
</dbReference>
<evidence type="ECO:0000256" key="5">
    <source>
        <dbReference type="ARBA" id="ARBA00023160"/>
    </source>
</evidence>
<dbReference type="AlphaFoldDB" id="A0AAX6HWA1"/>
<evidence type="ECO:0000256" key="7">
    <source>
        <dbReference type="RuleBase" id="RU364072"/>
    </source>
</evidence>
<feature type="domain" description="Lipoyl-binding" evidence="9">
    <location>
        <begin position="196"/>
        <end position="279"/>
    </location>
</feature>
<dbReference type="InterPro" id="IPR001882">
    <property type="entry name" value="Biotin_BS"/>
</dbReference>
<dbReference type="PROSITE" id="PS00188">
    <property type="entry name" value="BIOTIN"/>
    <property type="match status" value="1"/>
</dbReference>
<gene>
    <name evidence="10" type="ORF">M6B38_185075</name>
    <name evidence="11" type="ORF">M6B38_294035</name>
</gene>
<proteinExistence type="predicted"/>
<dbReference type="PANTHER" id="PTHR43416">
    <property type="entry name" value="DIHYDROLIPOYLLYSINE-RESIDUE SUCCINYLTRANSFERASE COMPONENT OF 2-OXOGLUTARATE DEHYDROGENASE COMPLEX, MITOCHONDRIAL-RELATED"/>
    <property type="match status" value="1"/>
</dbReference>
<dbReference type="Proteomes" id="UP001140949">
    <property type="component" value="Unassembled WGS sequence"/>
</dbReference>
<evidence type="ECO:0000256" key="4">
    <source>
        <dbReference type="ARBA" id="ARBA00023098"/>
    </source>
</evidence>
<keyword evidence="5 7" id="KW-0275">Fatty acid biosynthesis</keyword>
<dbReference type="InterPro" id="IPR050537">
    <property type="entry name" value="2-oxoacid_dehydrogenase"/>
</dbReference>
<dbReference type="InterPro" id="IPR001249">
    <property type="entry name" value="AcCoA_biotinCC"/>
</dbReference>
<comment type="function">
    <text evidence="7">This protein is a component of the acetyl coenzyme A carboxylase complex; first, biotin carboxylase catalyzes the carboxylation of the carrier protein and then the transcarboxylase transfers the carboxyl group to form malonyl-CoA.</text>
</comment>
<dbReference type="SUPFAM" id="SSF51230">
    <property type="entry name" value="Single hybrid motif"/>
    <property type="match status" value="1"/>
</dbReference>
<comment type="caution">
    <text evidence="11">The sequence shown here is derived from an EMBL/GenBank/DDBJ whole genome shotgun (WGS) entry which is preliminary data.</text>
</comment>
<dbReference type="NCBIfam" id="TIGR00531">
    <property type="entry name" value="BCCP"/>
    <property type="match status" value="1"/>
</dbReference>
<dbReference type="PRINTS" id="PR01071">
    <property type="entry name" value="ACOABIOTINCC"/>
</dbReference>
<dbReference type="PANTHER" id="PTHR43416:SF4">
    <property type="entry name" value="BIOTIN CARBOXYL CARRIER PROTEIN OF ACETYL-COA CARBOXYLASE 2, CHLOROPLASTIC"/>
    <property type="match status" value="1"/>
</dbReference>
<comment type="subcellular location">
    <subcellularLocation>
        <location evidence="7">Plastid</location>
        <location evidence="7">Chloroplast</location>
    </subcellularLocation>
</comment>
<dbReference type="CDD" id="cd06850">
    <property type="entry name" value="biotinyl_domain"/>
    <property type="match status" value="1"/>
</dbReference>
<dbReference type="PROSITE" id="PS50968">
    <property type="entry name" value="BIOTINYL_LIPOYL"/>
    <property type="match status" value="1"/>
</dbReference>
<dbReference type="InterPro" id="IPR011053">
    <property type="entry name" value="Single_hybrid_motif"/>
</dbReference>
<dbReference type="InterPro" id="IPR000089">
    <property type="entry name" value="Biotin_lipoyl"/>
</dbReference>
<feature type="compositionally biased region" description="Acidic residues" evidence="8">
    <location>
        <begin position="95"/>
        <end position="104"/>
    </location>
</feature>
<organism evidence="11 12">
    <name type="scientific">Iris pallida</name>
    <name type="common">Sweet iris</name>
    <dbReference type="NCBI Taxonomy" id="29817"/>
    <lineage>
        <taxon>Eukaryota</taxon>
        <taxon>Viridiplantae</taxon>
        <taxon>Streptophyta</taxon>
        <taxon>Embryophyta</taxon>
        <taxon>Tracheophyta</taxon>
        <taxon>Spermatophyta</taxon>
        <taxon>Magnoliopsida</taxon>
        <taxon>Liliopsida</taxon>
        <taxon>Asparagales</taxon>
        <taxon>Iridaceae</taxon>
        <taxon>Iridoideae</taxon>
        <taxon>Irideae</taxon>
        <taxon>Iris</taxon>
    </lineage>
</organism>
<feature type="region of interest" description="Disordered" evidence="8">
    <location>
        <begin position="1"/>
        <end position="24"/>
    </location>
</feature>
<comment type="pathway">
    <text evidence="1 7">Lipid metabolism; fatty acid biosynthesis.</text>
</comment>
<dbReference type="GO" id="GO:0003989">
    <property type="term" value="F:acetyl-CoA carboxylase activity"/>
    <property type="evidence" value="ECO:0007669"/>
    <property type="project" value="InterPro"/>
</dbReference>
<reference evidence="11" key="2">
    <citation type="submission" date="2023-04" db="EMBL/GenBank/DDBJ databases">
        <authorList>
            <person name="Bruccoleri R.E."/>
            <person name="Oakeley E.J."/>
            <person name="Faust A.-M."/>
            <person name="Dessus-Babus S."/>
            <person name="Altorfer M."/>
            <person name="Burckhardt D."/>
            <person name="Oertli M."/>
            <person name="Naumann U."/>
            <person name="Petersen F."/>
            <person name="Wong J."/>
        </authorList>
    </citation>
    <scope>NUCLEOTIDE SEQUENCE</scope>
    <source>
        <strain evidence="11">GSM-AAB239-AS_SAM_17_03QT</strain>
        <tissue evidence="11">Leaf</tissue>
    </source>
</reference>
<dbReference type="EMBL" id="JANAVB010006596">
    <property type="protein sequence ID" value="KAJ6844817.1"/>
    <property type="molecule type" value="Genomic_DNA"/>
</dbReference>
<sequence>MASISLPCPKCSVAGPRVSPSRPNWSLKQLGLSVRGSKPPPFLGRYGLTSRSESLNRIDLPILRAQVHEAAAIDGSSKSSTLVPSKLESPPSDGNDAESVEGSDQDPARSESYITSFMAEVSDLVKLVDSRDIMELKLKKGECELIIRKKAAFAQLPPTAPIGMMQPSQQYMHLPQAPTPQPIPAAAPSPAIPVPSKTSKSTLPSLKCPMAGTFYRCPAPGEPPFVKVGDKVQKGQVVCIIEAMKLMNEIEADQSGTVVDILAEDGKAVSVDMPLLVIQP</sequence>
<evidence type="ECO:0000256" key="8">
    <source>
        <dbReference type="SAM" id="MobiDB-lite"/>
    </source>
</evidence>
<keyword evidence="2 7" id="KW-0444">Lipid biosynthesis</keyword>